<evidence type="ECO:0000313" key="2">
    <source>
        <dbReference type="EMBL" id="QKM65015.1"/>
    </source>
</evidence>
<evidence type="ECO:0000259" key="1">
    <source>
        <dbReference type="Pfam" id="PF07045"/>
    </source>
</evidence>
<name>A0A6M9Q1P8_9BURK</name>
<protein>
    <recommendedName>
        <fullName evidence="1">DUF1330 domain-containing protein</fullName>
    </recommendedName>
</protein>
<dbReference type="AlphaFoldDB" id="A0A6M9Q1P8"/>
<accession>A0A6M9Q1P8</accession>
<dbReference type="Pfam" id="PF07045">
    <property type="entry name" value="DUF1330"/>
    <property type="match status" value="1"/>
</dbReference>
<proteinExistence type="predicted"/>
<evidence type="ECO:0000313" key="3">
    <source>
        <dbReference type="Proteomes" id="UP000503312"/>
    </source>
</evidence>
<dbReference type="SUPFAM" id="SSF54909">
    <property type="entry name" value="Dimeric alpha+beta barrel"/>
    <property type="match status" value="1"/>
</dbReference>
<dbReference type="EMBL" id="CP028942">
    <property type="protein sequence ID" value="QKM65015.1"/>
    <property type="molecule type" value="Genomic_DNA"/>
</dbReference>
<dbReference type="InterPro" id="IPR010753">
    <property type="entry name" value="DUF1330"/>
</dbReference>
<dbReference type="InterPro" id="IPR011008">
    <property type="entry name" value="Dimeric_a/b-barrel"/>
</dbReference>
<dbReference type="KEGG" id="ptrp:DCO17_07080"/>
<reference evidence="2 3" key="1">
    <citation type="submission" date="2018-04" db="EMBL/GenBank/DDBJ databases">
        <title>Polynucleobacter sp. UH21B genome.</title>
        <authorList>
            <person name="Hahn M.W."/>
        </authorList>
    </citation>
    <scope>NUCLEOTIDE SEQUENCE [LARGE SCALE GENOMIC DNA]</scope>
    <source>
        <strain evidence="2 3">MWH-UH21B</strain>
    </source>
</reference>
<sequence>MAVKVIGLIKLTDHSAFEQYRAEVGKTVERYKGSVEFRGSLTEIFWNELGCEAFSACVELHFPSKEDAHAWAHSAEYQSLLKIRSQAMRLTLFGVES</sequence>
<dbReference type="Proteomes" id="UP000503312">
    <property type="component" value="Chromosome"/>
</dbReference>
<keyword evidence="3" id="KW-1185">Reference proteome</keyword>
<gene>
    <name evidence="2" type="ORF">DCO17_07080</name>
</gene>
<dbReference type="Gene3D" id="3.30.70.100">
    <property type="match status" value="1"/>
</dbReference>
<feature type="domain" description="DUF1330" evidence="1">
    <location>
        <begin position="5"/>
        <end position="96"/>
    </location>
</feature>
<organism evidence="2 3">
    <name type="scientific">Polynucleobacter tropicus</name>
    <dbReference type="NCBI Taxonomy" id="1743174"/>
    <lineage>
        <taxon>Bacteria</taxon>
        <taxon>Pseudomonadati</taxon>
        <taxon>Pseudomonadota</taxon>
        <taxon>Betaproteobacteria</taxon>
        <taxon>Burkholderiales</taxon>
        <taxon>Burkholderiaceae</taxon>
        <taxon>Polynucleobacter</taxon>
    </lineage>
</organism>